<comment type="caution">
    <text evidence="2">The sequence shown here is derived from an EMBL/GenBank/DDBJ whole genome shotgun (WGS) entry which is preliminary data.</text>
</comment>
<feature type="compositionally biased region" description="Basic and acidic residues" evidence="1">
    <location>
        <begin position="67"/>
        <end position="81"/>
    </location>
</feature>
<evidence type="ECO:0000256" key="1">
    <source>
        <dbReference type="SAM" id="MobiDB-lite"/>
    </source>
</evidence>
<evidence type="ECO:0000313" key="2">
    <source>
        <dbReference type="EMBL" id="TNN44185.1"/>
    </source>
</evidence>
<evidence type="ECO:0000313" key="3">
    <source>
        <dbReference type="Proteomes" id="UP000314294"/>
    </source>
</evidence>
<organism evidence="2 3">
    <name type="scientific">Liparis tanakae</name>
    <name type="common">Tanaka's snailfish</name>
    <dbReference type="NCBI Taxonomy" id="230148"/>
    <lineage>
        <taxon>Eukaryota</taxon>
        <taxon>Metazoa</taxon>
        <taxon>Chordata</taxon>
        <taxon>Craniata</taxon>
        <taxon>Vertebrata</taxon>
        <taxon>Euteleostomi</taxon>
        <taxon>Actinopterygii</taxon>
        <taxon>Neopterygii</taxon>
        <taxon>Teleostei</taxon>
        <taxon>Neoteleostei</taxon>
        <taxon>Acanthomorphata</taxon>
        <taxon>Eupercaria</taxon>
        <taxon>Perciformes</taxon>
        <taxon>Cottioidei</taxon>
        <taxon>Cottales</taxon>
        <taxon>Liparidae</taxon>
        <taxon>Liparis</taxon>
    </lineage>
</organism>
<feature type="compositionally biased region" description="Basic and acidic residues" evidence="1">
    <location>
        <begin position="1"/>
        <end position="10"/>
    </location>
</feature>
<gene>
    <name evidence="2" type="ORF">EYF80_045602</name>
</gene>
<protein>
    <submittedName>
        <fullName evidence="2">Uncharacterized protein</fullName>
    </submittedName>
</protein>
<feature type="region of interest" description="Disordered" evidence="1">
    <location>
        <begin position="1"/>
        <end position="113"/>
    </location>
</feature>
<feature type="compositionally biased region" description="Acidic residues" evidence="1">
    <location>
        <begin position="82"/>
        <end position="103"/>
    </location>
</feature>
<reference evidence="2 3" key="1">
    <citation type="submission" date="2019-03" db="EMBL/GenBank/DDBJ databases">
        <title>First draft genome of Liparis tanakae, snailfish: a comprehensive survey of snailfish specific genes.</title>
        <authorList>
            <person name="Kim W."/>
            <person name="Song I."/>
            <person name="Jeong J.-H."/>
            <person name="Kim D."/>
            <person name="Kim S."/>
            <person name="Ryu S."/>
            <person name="Song J.Y."/>
            <person name="Lee S.K."/>
        </authorList>
    </citation>
    <scope>NUCLEOTIDE SEQUENCE [LARGE SCALE GENOMIC DNA]</scope>
    <source>
        <tissue evidence="2">Muscle</tissue>
    </source>
</reference>
<name>A0A4Z2FTK1_9TELE</name>
<sequence length="136" mass="15196">MFREEAEQSRDGAGPRLIRAPCAEPACKSLGSKAKEEEEERLDRGEEGAVRVSPSLHGARNPPRGTDTPETRRPREKRAEGEGDLEEGELTDSSDEEEEEEEEGNGRLYTRRLYSGDFKSSSLDFIFIFISTTGTE</sequence>
<feature type="compositionally biased region" description="Basic and acidic residues" evidence="1">
    <location>
        <begin position="33"/>
        <end position="49"/>
    </location>
</feature>
<proteinExistence type="predicted"/>
<keyword evidence="3" id="KW-1185">Reference proteome</keyword>
<dbReference type="Proteomes" id="UP000314294">
    <property type="component" value="Unassembled WGS sequence"/>
</dbReference>
<accession>A0A4Z2FTK1</accession>
<dbReference type="AlphaFoldDB" id="A0A4Z2FTK1"/>
<dbReference type="EMBL" id="SRLO01000918">
    <property type="protein sequence ID" value="TNN44185.1"/>
    <property type="molecule type" value="Genomic_DNA"/>
</dbReference>